<dbReference type="EMBL" id="JAVAMP010000025">
    <property type="protein sequence ID" value="MDP5277129.1"/>
    <property type="molecule type" value="Genomic_DNA"/>
</dbReference>
<dbReference type="PANTHER" id="PTHR46470">
    <property type="entry name" value="N-ACYLNEURAMINATE-9-PHOSPHATASE"/>
    <property type="match status" value="1"/>
</dbReference>
<evidence type="ECO:0000256" key="1">
    <source>
        <dbReference type="ARBA" id="ARBA00022723"/>
    </source>
</evidence>
<dbReference type="InterPro" id="IPR036412">
    <property type="entry name" value="HAD-like_sf"/>
</dbReference>
<dbReference type="Proteomes" id="UP001231941">
    <property type="component" value="Unassembled WGS sequence"/>
</dbReference>
<reference evidence="4 5" key="1">
    <citation type="submission" date="2023-08" db="EMBL/GenBank/DDBJ databases">
        <authorList>
            <person name="Park J.-S."/>
        </authorList>
    </citation>
    <scope>NUCLEOTIDE SEQUENCE [LARGE SCALE GENOMIC DNA]</scope>
    <source>
        <strain evidence="4 5">2205SS18-9</strain>
    </source>
</reference>
<dbReference type="RefSeq" id="WP_305994431.1">
    <property type="nucleotide sequence ID" value="NZ_JAVAMP010000025.1"/>
</dbReference>
<sequence length="249" mass="29238">MNSQSILFDLDDTLIHCNKYYKNVLDTFIELMKDWFGDYGISKQQLKEKQLEIDIHLVEKHGFSAGHFPLSLVKTYDFFCKITPIEINKTKKKLLKELGETVYSKDVEAYPKMYETLEKLRADGHHLHLYTGGEDAIQYKKIKHLGLEEYFEKRIYITRHKTVHALKDIVMKQQLEVKETWMIGNSLRTDVKPSLQVGLNTIHIPCETEWKYNIVELNIKPKSLFYTITSLHEVPGYIDQGINKRVVNE</sequence>
<dbReference type="InterPro" id="IPR051400">
    <property type="entry name" value="HAD-like_hydrolase"/>
</dbReference>
<dbReference type="SFLD" id="SFLDG01129">
    <property type="entry name" value="C1.5:_HAD__Beta-PGM__Phosphata"/>
    <property type="match status" value="1"/>
</dbReference>
<protein>
    <submittedName>
        <fullName evidence="4">HAD family hydrolase</fullName>
    </submittedName>
</protein>
<dbReference type="Gene3D" id="1.10.150.240">
    <property type="entry name" value="Putative phosphatase, domain 2"/>
    <property type="match status" value="1"/>
</dbReference>
<name>A0ABT9J693_9BACL</name>
<proteinExistence type="predicted"/>
<organism evidence="4 5">
    <name type="scientific">Chengkuizengella axinellae</name>
    <dbReference type="NCBI Taxonomy" id="3064388"/>
    <lineage>
        <taxon>Bacteria</taxon>
        <taxon>Bacillati</taxon>
        <taxon>Bacillota</taxon>
        <taxon>Bacilli</taxon>
        <taxon>Bacillales</taxon>
        <taxon>Paenibacillaceae</taxon>
        <taxon>Chengkuizengella</taxon>
    </lineage>
</organism>
<gene>
    <name evidence="4" type="ORF">Q5Y73_23825</name>
</gene>
<dbReference type="InterPro" id="IPR041492">
    <property type="entry name" value="HAD_2"/>
</dbReference>
<dbReference type="Gene3D" id="3.40.50.1000">
    <property type="entry name" value="HAD superfamily/HAD-like"/>
    <property type="match status" value="1"/>
</dbReference>
<comment type="caution">
    <text evidence="4">The sequence shown here is derived from an EMBL/GenBank/DDBJ whole genome shotgun (WGS) entry which is preliminary data.</text>
</comment>
<evidence type="ECO:0000256" key="3">
    <source>
        <dbReference type="ARBA" id="ARBA00022842"/>
    </source>
</evidence>
<keyword evidence="2 4" id="KW-0378">Hydrolase</keyword>
<keyword evidence="5" id="KW-1185">Reference proteome</keyword>
<accession>A0ABT9J693</accession>
<dbReference type="InterPro" id="IPR023198">
    <property type="entry name" value="PGP-like_dom2"/>
</dbReference>
<evidence type="ECO:0000313" key="5">
    <source>
        <dbReference type="Proteomes" id="UP001231941"/>
    </source>
</evidence>
<keyword evidence="1" id="KW-0479">Metal-binding</keyword>
<dbReference type="SFLD" id="SFLDS00003">
    <property type="entry name" value="Haloacid_Dehalogenase"/>
    <property type="match status" value="1"/>
</dbReference>
<dbReference type="PANTHER" id="PTHR46470:SF2">
    <property type="entry name" value="GLYCERALDEHYDE 3-PHOSPHATE PHOSPHATASE"/>
    <property type="match status" value="1"/>
</dbReference>
<dbReference type="SUPFAM" id="SSF56784">
    <property type="entry name" value="HAD-like"/>
    <property type="match status" value="1"/>
</dbReference>
<dbReference type="Pfam" id="PF13419">
    <property type="entry name" value="HAD_2"/>
    <property type="match status" value="1"/>
</dbReference>
<dbReference type="GO" id="GO:0016787">
    <property type="term" value="F:hydrolase activity"/>
    <property type="evidence" value="ECO:0007669"/>
    <property type="project" value="UniProtKB-KW"/>
</dbReference>
<dbReference type="InterPro" id="IPR023214">
    <property type="entry name" value="HAD_sf"/>
</dbReference>
<evidence type="ECO:0000256" key="2">
    <source>
        <dbReference type="ARBA" id="ARBA00022801"/>
    </source>
</evidence>
<evidence type="ECO:0000313" key="4">
    <source>
        <dbReference type="EMBL" id="MDP5277129.1"/>
    </source>
</evidence>
<keyword evidence="3" id="KW-0460">Magnesium</keyword>